<dbReference type="SUPFAM" id="SSF52540">
    <property type="entry name" value="P-loop containing nucleoside triphosphate hydrolases"/>
    <property type="match status" value="1"/>
</dbReference>
<dbReference type="InterPro" id="IPR003395">
    <property type="entry name" value="RecF/RecN/SMC_N"/>
</dbReference>
<accession>A0ABN8FPT5</accession>
<dbReference type="Gene3D" id="3.20.20.140">
    <property type="entry name" value="Metal-dependent hydrolases"/>
    <property type="match status" value="1"/>
</dbReference>
<dbReference type="EMBL" id="CAKMAB010000022">
    <property type="protein sequence ID" value="CAH1057596.1"/>
    <property type="molecule type" value="Genomic_DNA"/>
</dbReference>
<gene>
    <name evidence="2" type="ORF">PAECIP111894_03754</name>
</gene>
<dbReference type="NCBIfam" id="NF045780">
    <property type="entry name" value="TrlF_fam_ATP"/>
    <property type="match status" value="1"/>
</dbReference>
<evidence type="ECO:0000259" key="1">
    <source>
        <dbReference type="Pfam" id="PF02463"/>
    </source>
</evidence>
<evidence type="ECO:0000313" key="2">
    <source>
        <dbReference type="EMBL" id="CAH1057596.1"/>
    </source>
</evidence>
<reference evidence="2" key="1">
    <citation type="submission" date="2021-12" db="EMBL/GenBank/DDBJ databases">
        <authorList>
            <person name="Criscuolo A."/>
        </authorList>
    </citation>
    <scope>NUCLEOTIDE SEQUENCE</scope>
    <source>
        <strain evidence="2">CIP111894</strain>
    </source>
</reference>
<dbReference type="SUPFAM" id="SSF89550">
    <property type="entry name" value="PHP domain-like"/>
    <property type="match status" value="1"/>
</dbReference>
<evidence type="ECO:0000313" key="3">
    <source>
        <dbReference type="Proteomes" id="UP000838749"/>
    </source>
</evidence>
<dbReference type="InterPro" id="IPR027417">
    <property type="entry name" value="P-loop_NTPase"/>
</dbReference>
<sequence length="919" mass="105894">MSYQGMRWYKCDFQMQTPGDHYNWCPDDPAYLKFNATPEEISHSADIYLSRCHEVGLEVICVTDHNFIGKNYLEMLQQKNESVARGLGKKPLIILPGFEIEVSQGLGIHLLCIFNYDKPLQDIDDLVTQIGLPRKARVHHGSIVPVETTFGKLARIVQEEHHGIIIAAHPTSESGFLNDRFITDNFQREMFTNPTLLAMEVPRPLDILSANWRRLITAAPECHPDWRRERRIAAVMSSDAYRLTEGDKGYIGKRTTWVKMSSPSIDSVVQAFLDCDRIKLQDNSPNEEVMHDRIISLTIDNCAFLNNQTVHFSPNLNCIIGGRGAGKSSILEYIKLCSTDKADIKATEQLSRIKNTLSSASKIQLVWQNKHGLVDTFEYRNETPQVISREVAEPLAVFRNLNISVISQREISNIAQEQSCLTDLIDSLAGPQLKRKKEEETELISEITRGFQNEMRIERIKIERNLLLQERDELKRQWDAFEAVKVENDKKVKAAQAARYITEVQEEVIKITEQLNGIVEVFETEYVELTKQDWTETSYFDQLNIDIRGAKSDLKNQIKQALKNYELAINKSTIEHDDWNEIKTSINKTESDFLDACKEQGLKPDEMDRLFDIESKIREKDILLDGKEDLLKDSFQEIETLYRNIEYLRNNWAYQTELKKTKINEVLYSGDIPSIESGHPFIEVEILYMKDKDHFVQLWDESPVRRSVRLGRNWEAIGEHLFYQFVEQNVSDPWTILNLWVNQEELMPEEIRLHQADLTKFFKEDQRVFWQKLQSSRVNDLIDITLYRSDGSRAGSLTDNGLSDGQKNTAILALLFADGTNPIVIDQPEDELDSDFIYNELVPLLRKVKHKRQIILTTHNANIPVNGDSELVYALSAVMGRGTVRAEGGLEKPVLRNTVLQVMEGSAEAFRRRREKYSF</sequence>
<comment type="caution">
    <text evidence="2">The sequence shown here is derived from an EMBL/GenBank/DDBJ whole genome shotgun (WGS) entry which is preliminary data.</text>
</comment>
<dbReference type="RefSeq" id="WP_234537340.1">
    <property type="nucleotide sequence ID" value="NZ_CAKMAB010000022.1"/>
</dbReference>
<proteinExistence type="predicted"/>
<dbReference type="InterPro" id="IPR016195">
    <property type="entry name" value="Pol/histidinol_Pase-like"/>
</dbReference>
<protein>
    <recommendedName>
        <fullName evidence="1">RecF/RecN/SMC N-terminal domain-containing protein</fullName>
    </recommendedName>
</protein>
<dbReference type="InterPro" id="IPR054787">
    <property type="entry name" value="TrlF_ATPase"/>
</dbReference>
<dbReference type="PANTHER" id="PTHR32182">
    <property type="entry name" value="DNA REPLICATION AND REPAIR PROTEIN RECF"/>
    <property type="match status" value="1"/>
</dbReference>
<organism evidence="2 3">
    <name type="scientific">Paenibacillus pseudetheri</name>
    <dbReference type="NCBI Taxonomy" id="2897682"/>
    <lineage>
        <taxon>Bacteria</taxon>
        <taxon>Bacillati</taxon>
        <taxon>Bacillota</taxon>
        <taxon>Bacilli</taxon>
        <taxon>Bacillales</taxon>
        <taxon>Paenibacillaceae</taxon>
        <taxon>Paenibacillus</taxon>
    </lineage>
</organism>
<feature type="domain" description="RecF/RecN/SMC N-terminal" evidence="1">
    <location>
        <begin position="306"/>
        <end position="866"/>
    </location>
</feature>
<dbReference type="PANTHER" id="PTHR32182:SF22">
    <property type="entry name" value="ATP-DEPENDENT ENDONUCLEASE, OLD FAMILY-RELATED"/>
    <property type="match status" value="1"/>
</dbReference>
<name>A0ABN8FPT5_9BACL</name>
<dbReference type="Proteomes" id="UP000838749">
    <property type="component" value="Unassembled WGS sequence"/>
</dbReference>
<dbReference type="Pfam" id="PF02463">
    <property type="entry name" value="SMC_N"/>
    <property type="match status" value="1"/>
</dbReference>
<dbReference type="Gene3D" id="3.40.50.300">
    <property type="entry name" value="P-loop containing nucleotide triphosphate hydrolases"/>
    <property type="match status" value="2"/>
</dbReference>
<keyword evidence="3" id="KW-1185">Reference proteome</keyword>